<name>A0ABR7TTG7_9BACT</name>
<gene>
    <name evidence="1" type="ORF">ICL07_23205</name>
</gene>
<accession>A0ABR7TTG7</accession>
<keyword evidence="2" id="KW-1185">Reference proteome</keyword>
<organism evidence="1 2">
    <name type="scientific">Chitinophaga qingshengii</name>
    <dbReference type="NCBI Taxonomy" id="1569794"/>
    <lineage>
        <taxon>Bacteria</taxon>
        <taxon>Pseudomonadati</taxon>
        <taxon>Bacteroidota</taxon>
        <taxon>Chitinophagia</taxon>
        <taxon>Chitinophagales</taxon>
        <taxon>Chitinophagaceae</taxon>
        <taxon>Chitinophaga</taxon>
    </lineage>
</organism>
<sequence length="84" mass="9886">MEAFKQFALNSRVANFQHGTFKKKENIYILGKRYEATVFYKQYQPVNVVIYEVDKTGAKTSASFSSLTYSLWMDIRKAYILNRE</sequence>
<dbReference type="Proteomes" id="UP000659124">
    <property type="component" value="Unassembled WGS sequence"/>
</dbReference>
<comment type="caution">
    <text evidence="1">The sequence shown here is derived from an EMBL/GenBank/DDBJ whole genome shotgun (WGS) entry which is preliminary data.</text>
</comment>
<dbReference type="RefSeq" id="WP_188090429.1">
    <property type="nucleotide sequence ID" value="NZ_JACVFC010000003.1"/>
</dbReference>
<evidence type="ECO:0000313" key="1">
    <source>
        <dbReference type="EMBL" id="MBC9933318.1"/>
    </source>
</evidence>
<evidence type="ECO:0000313" key="2">
    <source>
        <dbReference type="Proteomes" id="UP000659124"/>
    </source>
</evidence>
<dbReference type="EMBL" id="JACVFC010000003">
    <property type="protein sequence ID" value="MBC9933318.1"/>
    <property type="molecule type" value="Genomic_DNA"/>
</dbReference>
<protein>
    <submittedName>
        <fullName evidence="1">Uncharacterized protein</fullName>
    </submittedName>
</protein>
<reference evidence="1 2" key="1">
    <citation type="submission" date="2020-09" db="EMBL/GenBank/DDBJ databases">
        <title>Genome sequences of type strains of Chitinophaga qingshengii and Chitinophaga varians.</title>
        <authorList>
            <person name="Kittiwongwattana C."/>
        </authorList>
    </citation>
    <scope>NUCLEOTIDE SEQUENCE [LARGE SCALE GENOMIC DNA]</scope>
    <source>
        <strain evidence="1 2">JCM 30026</strain>
    </source>
</reference>
<proteinExistence type="predicted"/>